<evidence type="ECO:0000313" key="1">
    <source>
        <dbReference type="EMBL" id="SVA52182.1"/>
    </source>
</evidence>
<sequence length="68" mass="7631">MDEEVLNIQVRKFLKKVGIQSQREIEQAVKDHLKKGSLSGAEKLDATMLLEVPEIGLKVSIEGKIEIE</sequence>
<reference evidence="1" key="1">
    <citation type="submission" date="2018-05" db="EMBL/GenBank/DDBJ databases">
        <authorList>
            <person name="Lanie J.A."/>
            <person name="Ng W.-L."/>
            <person name="Kazmierczak K.M."/>
            <person name="Andrzejewski T.M."/>
            <person name="Davidsen T.M."/>
            <person name="Wayne K.J."/>
            <person name="Tettelin H."/>
            <person name="Glass J.I."/>
            <person name="Rusch D."/>
            <person name="Podicherti R."/>
            <person name="Tsui H.-C.T."/>
            <person name="Winkler M.E."/>
        </authorList>
    </citation>
    <scope>NUCLEOTIDE SEQUENCE</scope>
</reference>
<dbReference type="Pfam" id="PF20104">
    <property type="entry name" value="DUF6494"/>
    <property type="match status" value="1"/>
</dbReference>
<proteinExistence type="predicted"/>
<accession>A0A381WIA2</accession>
<protein>
    <submittedName>
        <fullName evidence="1">Uncharacterized protein</fullName>
    </submittedName>
</protein>
<dbReference type="AlphaFoldDB" id="A0A381WIA2"/>
<organism evidence="1">
    <name type="scientific">marine metagenome</name>
    <dbReference type="NCBI Taxonomy" id="408172"/>
    <lineage>
        <taxon>unclassified sequences</taxon>
        <taxon>metagenomes</taxon>
        <taxon>ecological metagenomes</taxon>
    </lineage>
</organism>
<gene>
    <name evidence="1" type="ORF">METZ01_LOCUS105036</name>
</gene>
<dbReference type="EMBL" id="UINC01011885">
    <property type="protein sequence ID" value="SVA52182.1"/>
    <property type="molecule type" value="Genomic_DNA"/>
</dbReference>
<name>A0A381WIA2_9ZZZZ</name>
<dbReference type="InterPro" id="IPR045471">
    <property type="entry name" value="DUF6494"/>
</dbReference>